<dbReference type="OrthoDB" id="6513042at2759"/>
<organism evidence="17">
    <name type="scientific">Penaeus japonicus</name>
    <name type="common">Kuruma prawn</name>
    <name type="synonym">Marsupenaeus japonicus</name>
    <dbReference type="NCBI Taxonomy" id="27405"/>
    <lineage>
        <taxon>Eukaryota</taxon>
        <taxon>Metazoa</taxon>
        <taxon>Ecdysozoa</taxon>
        <taxon>Arthropoda</taxon>
        <taxon>Crustacea</taxon>
        <taxon>Multicrustacea</taxon>
        <taxon>Malacostraca</taxon>
        <taxon>Eumalacostraca</taxon>
        <taxon>Eucarida</taxon>
        <taxon>Decapoda</taxon>
        <taxon>Dendrobranchiata</taxon>
        <taxon>Penaeoidea</taxon>
        <taxon>Penaeidae</taxon>
        <taxon>Penaeus</taxon>
    </lineage>
</organism>
<dbReference type="FunFam" id="3.40.50.300:FF:000608">
    <property type="entry name" value="Mov10 RISC complex RNA helicase"/>
    <property type="match status" value="1"/>
</dbReference>
<feature type="domain" description="Helicase MOV-10 helical" evidence="16">
    <location>
        <begin position="280"/>
        <end position="345"/>
    </location>
</feature>
<dbReference type="GO" id="GO:0005524">
    <property type="term" value="F:ATP binding"/>
    <property type="evidence" value="ECO:0007669"/>
    <property type="project" value="UniProtKB-KW"/>
</dbReference>
<evidence type="ECO:0000256" key="9">
    <source>
        <dbReference type="ARBA" id="ARBA00022884"/>
    </source>
</evidence>
<comment type="subcellular location">
    <subcellularLocation>
        <location evidence="1">Cytoplasm</location>
        <location evidence="1">Cytoplasmic ribonucleoprotein granule</location>
    </subcellularLocation>
</comment>
<dbReference type="AlphaFoldDB" id="A0A0C5XIN6"/>
<protein>
    <recommendedName>
        <fullName evidence="3">RNA helicase</fullName>
        <ecNumber evidence="3">3.6.4.13</ecNumber>
    </recommendedName>
</protein>
<sequence>MNRSLRFLRLNRCRNIQYHINCVRQHTTSRSFVLLTGIHELTAVMDRYGSGTSDSCDNDGSFHCVLCCTEHPNRQAFARHKTTEEHRVKWLKYWYQMHKKLLAMNKEGVELTVEESSSNIFDKETGTVSVNVTPGIRETVEFYIKNTSEFDVILINISLLHECDAVSLVDQYGLTRNEKLIRLPPDLDYVIECQIQVDDVGVEQVPIAFHMCLELNKKDFYIVRTLQANGVNQVALESGPTSLYRKRTVYHSVNRDFEGFVPGIELYDDINDALPRCLPLEQSKYGPSFKKIVEGKFNHKKLPHEVRHEAKQIKKMIAFGLNERTHLDWFKVLLWMEEIQMEVDISYYDMRGVKLKKVLPEQYSKVECVELKVPGLAEKRPSVLKGDQVYITEEDSLARGFIGCVHQVNEKSLYIALSSEFMHNFIDGKKVDVAFSFSRHTLKVCHRALSLAEEFGMMHFVFPTPSRAQVDPVQNILLFNRKLEENQEQLEAVQNIISGTSKPAPYIVFGPPGTGKTVTVVEAIKQIYKREPHSRILVSAPSNAACDNITTRLLEHISMRHIFRMHSKSREICSIPLDVKRVSNIAGQEVYFPSSERLLEYRVVICTLVAAAKIASAALPPGSISYVFLEECGQAMEPEALVGVCGVLGSDGQLVLSGDPHQLGPVIRNTLCYSDGFLFRGNGLDKSYLERLMELKMYQPVPGNRRVVTKLLKNYRSHEEILRLPNEMFCKSELQACADPVYVKSLCSWEFLPKKDFPLIFHGVKGKDEREGKSPSFFSAQEVAQVMDYVQKLTSTTPNKVLPKDIGIITPYRQQVTKTRMQLHKIQGGDGIKVGSPEEFQGDERRVIIISTVRSNADKLAYDLKYQLGFLRNCKRFNVSVTRAKALLIVVGCPEILSLDEHWGRLLDFIIDRGGYCGKEFFPDGNKRIDKSILDNFGKVGLPPENCNEYSARMRAEEPAWGEE</sequence>
<evidence type="ECO:0000256" key="3">
    <source>
        <dbReference type="ARBA" id="ARBA00012552"/>
    </source>
</evidence>
<evidence type="ECO:0000256" key="5">
    <source>
        <dbReference type="ARBA" id="ARBA00022741"/>
    </source>
</evidence>
<evidence type="ECO:0000313" key="17">
    <source>
        <dbReference type="EMBL" id="AJR21491.1"/>
    </source>
</evidence>
<dbReference type="Pfam" id="PF21634">
    <property type="entry name" value="MOV-10_beta-barrel"/>
    <property type="match status" value="1"/>
</dbReference>
<evidence type="ECO:0000256" key="6">
    <source>
        <dbReference type="ARBA" id="ARBA00022801"/>
    </source>
</evidence>
<evidence type="ECO:0000259" key="12">
    <source>
        <dbReference type="Pfam" id="PF13086"/>
    </source>
</evidence>
<keyword evidence="5" id="KW-0547">Nucleotide-binding</keyword>
<evidence type="ECO:0000259" key="14">
    <source>
        <dbReference type="Pfam" id="PF21633"/>
    </source>
</evidence>
<feature type="domain" description="DNA2/NAM7 helicase helicase" evidence="12">
    <location>
        <begin position="486"/>
        <end position="568"/>
    </location>
</feature>
<evidence type="ECO:0000256" key="8">
    <source>
        <dbReference type="ARBA" id="ARBA00022840"/>
    </source>
</evidence>
<keyword evidence="4" id="KW-0963">Cytoplasm</keyword>
<dbReference type="InterPro" id="IPR027417">
    <property type="entry name" value="P-loop_NTPase"/>
</dbReference>
<dbReference type="GO" id="GO:0016787">
    <property type="term" value="F:hydrolase activity"/>
    <property type="evidence" value="ECO:0007669"/>
    <property type="project" value="UniProtKB-KW"/>
</dbReference>
<evidence type="ECO:0000259" key="15">
    <source>
        <dbReference type="Pfam" id="PF21634"/>
    </source>
</evidence>
<dbReference type="PANTHER" id="PTHR45418:SF1">
    <property type="entry name" value="CANCER_TESTIS ANTIGEN 55"/>
    <property type="match status" value="1"/>
</dbReference>
<keyword evidence="10" id="KW-0943">RNA-mediated gene silencing</keyword>
<feature type="domain" description="DNA2/NAM7 helicase-like C-terminal" evidence="13">
    <location>
        <begin position="684"/>
        <end position="893"/>
    </location>
</feature>
<keyword evidence="6" id="KW-0378">Hydrolase</keyword>
<dbReference type="EMBL" id="KP128064">
    <property type="protein sequence ID" value="AJR21491.1"/>
    <property type="molecule type" value="mRNA"/>
</dbReference>
<dbReference type="InterPro" id="IPR047187">
    <property type="entry name" value="SF1_C_Upf1"/>
</dbReference>
<evidence type="ECO:0000259" key="13">
    <source>
        <dbReference type="Pfam" id="PF13087"/>
    </source>
</evidence>
<dbReference type="CDD" id="cd18808">
    <property type="entry name" value="SF1_C_Upf1"/>
    <property type="match status" value="1"/>
</dbReference>
<dbReference type="Pfam" id="PF13086">
    <property type="entry name" value="AAA_11"/>
    <property type="match status" value="2"/>
</dbReference>
<dbReference type="GO" id="GO:0032574">
    <property type="term" value="F:5'-3' RNA helicase activity"/>
    <property type="evidence" value="ECO:0007669"/>
    <property type="project" value="InterPro"/>
</dbReference>
<reference evidence="17" key="1">
    <citation type="journal article" date="2015" name="Fish Shellfish Immunol.">
        <title>Molecular cloning and characterization of Mj-mov-10, a putative RNA helicase involved in RNAi of kuruma shrimp.</title>
        <authorList>
            <person name="Phetrungnapha A."/>
            <person name="Kondo H."/>
            <person name="Hirono I."/>
            <person name="Panyim S."/>
            <person name="Ongvarrasopone C."/>
        </authorList>
    </citation>
    <scope>NUCLEOTIDE SEQUENCE</scope>
</reference>
<dbReference type="InterPro" id="IPR041677">
    <property type="entry name" value="DNA2/NAM7_AAA_11"/>
</dbReference>
<feature type="domain" description="DNA2/NAM7 helicase helicase" evidence="12">
    <location>
        <begin position="595"/>
        <end position="667"/>
    </location>
</feature>
<dbReference type="SUPFAM" id="SSF52540">
    <property type="entry name" value="P-loop containing nucleoside triphosphate hydrolases"/>
    <property type="match status" value="1"/>
</dbReference>
<dbReference type="GO" id="GO:0036464">
    <property type="term" value="C:cytoplasmic ribonucleoprotein granule"/>
    <property type="evidence" value="ECO:0007669"/>
    <property type="project" value="UniProtKB-SubCell"/>
</dbReference>
<dbReference type="PANTHER" id="PTHR45418">
    <property type="entry name" value="CANCER/TESTIS ANTIGEN 55"/>
    <property type="match status" value="1"/>
</dbReference>
<evidence type="ECO:0000256" key="2">
    <source>
        <dbReference type="ARBA" id="ARBA00005601"/>
    </source>
</evidence>
<dbReference type="GO" id="GO:0031047">
    <property type="term" value="P:regulatory ncRNA-mediated gene silencing"/>
    <property type="evidence" value="ECO:0007669"/>
    <property type="project" value="UniProtKB-KW"/>
</dbReference>
<evidence type="ECO:0000259" key="16">
    <source>
        <dbReference type="Pfam" id="PF21635"/>
    </source>
</evidence>
<keyword evidence="7 17" id="KW-0347">Helicase</keyword>
<feature type="domain" description="Helicase MOV-10-like beta-barrel" evidence="15">
    <location>
        <begin position="348"/>
        <end position="435"/>
    </location>
</feature>
<keyword evidence="9" id="KW-0694">RNA-binding</keyword>
<accession>A0A0C5XIN6</accession>
<dbReference type="InterPro" id="IPR026122">
    <property type="entry name" value="MOV-10/SDE3_DEXXQ/H-box"/>
</dbReference>
<comment type="similarity">
    <text evidence="2">Belongs to the DNA2/NAM7 helicase family. SDE3 subfamily.</text>
</comment>
<name>A0A0C5XIN6_PENJP</name>
<dbReference type="InterPro" id="IPR049080">
    <property type="entry name" value="MOV-10-like_beta-barrel"/>
</dbReference>
<dbReference type="InterPro" id="IPR049077">
    <property type="entry name" value="MOV-10_Ig-like"/>
</dbReference>
<dbReference type="GO" id="GO:0003723">
    <property type="term" value="F:RNA binding"/>
    <property type="evidence" value="ECO:0007669"/>
    <property type="project" value="UniProtKB-KW"/>
</dbReference>
<evidence type="ECO:0000256" key="4">
    <source>
        <dbReference type="ARBA" id="ARBA00022490"/>
    </source>
</evidence>
<evidence type="ECO:0000256" key="7">
    <source>
        <dbReference type="ARBA" id="ARBA00022806"/>
    </source>
</evidence>
<dbReference type="Pfam" id="PF13087">
    <property type="entry name" value="AAA_12"/>
    <property type="match status" value="1"/>
</dbReference>
<dbReference type="InterPro" id="IPR041679">
    <property type="entry name" value="DNA2/NAM7-like_C"/>
</dbReference>
<dbReference type="EC" id="3.6.4.13" evidence="3"/>
<comment type="catalytic activity">
    <reaction evidence="11">
        <text>ATP + H2O = ADP + phosphate + H(+)</text>
        <dbReference type="Rhea" id="RHEA:13065"/>
        <dbReference type="ChEBI" id="CHEBI:15377"/>
        <dbReference type="ChEBI" id="CHEBI:15378"/>
        <dbReference type="ChEBI" id="CHEBI:30616"/>
        <dbReference type="ChEBI" id="CHEBI:43474"/>
        <dbReference type="ChEBI" id="CHEBI:456216"/>
        <dbReference type="EC" id="3.6.4.13"/>
    </reaction>
</comment>
<dbReference type="CDD" id="cd18038">
    <property type="entry name" value="DEXXQc_Helz-like"/>
    <property type="match status" value="1"/>
</dbReference>
<dbReference type="InterPro" id="IPR049079">
    <property type="entry name" value="Mov-10_helical"/>
</dbReference>
<dbReference type="Gene3D" id="3.40.50.300">
    <property type="entry name" value="P-loop containing nucleotide triphosphate hydrolases"/>
    <property type="match status" value="2"/>
</dbReference>
<evidence type="ECO:0000256" key="1">
    <source>
        <dbReference type="ARBA" id="ARBA00004331"/>
    </source>
</evidence>
<dbReference type="Pfam" id="PF21633">
    <property type="entry name" value="MOV-10_Ig-like"/>
    <property type="match status" value="1"/>
</dbReference>
<dbReference type="Pfam" id="PF21635">
    <property type="entry name" value="Mov-10_helical"/>
    <property type="match status" value="1"/>
</dbReference>
<feature type="domain" description="Helicase MOV-10 Ig-like" evidence="14">
    <location>
        <begin position="104"/>
        <end position="228"/>
    </location>
</feature>
<proteinExistence type="evidence at transcript level"/>
<gene>
    <name evidence="17" type="primary">mov-10</name>
</gene>
<keyword evidence="8" id="KW-0067">ATP-binding</keyword>
<evidence type="ECO:0000256" key="11">
    <source>
        <dbReference type="ARBA" id="ARBA00047984"/>
    </source>
</evidence>
<evidence type="ECO:0000256" key="10">
    <source>
        <dbReference type="ARBA" id="ARBA00023158"/>
    </source>
</evidence>